<feature type="region of interest" description="Disordered" evidence="1">
    <location>
        <begin position="1"/>
        <end position="127"/>
    </location>
</feature>
<dbReference type="EMBL" id="RSDZ01000037">
    <property type="protein sequence ID" value="RXG47245.1"/>
    <property type="molecule type" value="Genomic_DNA"/>
</dbReference>
<accession>A0A444S1E5</accession>
<feature type="compositionally biased region" description="Low complexity" evidence="1">
    <location>
        <begin position="1"/>
        <end position="13"/>
    </location>
</feature>
<feature type="compositionally biased region" description="Basic and acidic residues" evidence="1">
    <location>
        <begin position="46"/>
        <end position="55"/>
    </location>
</feature>
<evidence type="ECO:0000313" key="3">
    <source>
        <dbReference type="Proteomes" id="UP000288725"/>
    </source>
</evidence>
<evidence type="ECO:0000256" key="1">
    <source>
        <dbReference type="SAM" id="MobiDB-lite"/>
    </source>
</evidence>
<proteinExistence type="predicted"/>
<feature type="compositionally biased region" description="Gly residues" evidence="1">
    <location>
        <begin position="74"/>
        <end position="83"/>
    </location>
</feature>
<sequence>MSSTPYGTSTPSTTPRPPPYYASTAHTSSPQPRHRPSPTPSFTPTMRDRQARGKDPFGASSKDPFPSGDFQHRQGGGGRGGSGGRRHSDSEGDDDENTGFIGGPGPRGGGGASERQRGETFEAFRRREWARDVLESPEMLMWYASSREDSIPGTRLFFTRVLCGFEEDHVPPQESTQRKSSGSGPGRPHGHKRR</sequence>
<feature type="compositionally biased region" description="Basic and acidic residues" evidence="1">
    <location>
        <begin position="114"/>
        <end position="127"/>
    </location>
</feature>
<feature type="region of interest" description="Disordered" evidence="1">
    <location>
        <begin position="168"/>
        <end position="194"/>
    </location>
</feature>
<evidence type="ECO:0000313" key="2">
    <source>
        <dbReference type="EMBL" id="RXG47245.1"/>
    </source>
</evidence>
<feature type="compositionally biased region" description="Gly residues" evidence="1">
    <location>
        <begin position="100"/>
        <end position="112"/>
    </location>
</feature>
<organism evidence="2 3">
    <name type="scientific">Verticillium dahliae</name>
    <name type="common">Verticillium wilt</name>
    <dbReference type="NCBI Taxonomy" id="27337"/>
    <lineage>
        <taxon>Eukaryota</taxon>
        <taxon>Fungi</taxon>
        <taxon>Dikarya</taxon>
        <taxon>Ascomycota</taxon>
        <taxon>Pezizomycotina</taxon>
        <taxon>Sordariomycetes</taxon>
        <taxon>Hypocreomycetidae</taxon>
        <taxon>Glomerellales</taxon>
        <taxon>Plectosphaerellaceae</taxon>
        <taxon>Verticillium</taxon>
    </lineage>
</organism>
<gene>
    <name evidence="2" type="ORF">VDGE_07055</name>
</gene>
<comment type="caution">
    <text evidence="2">The sequence shown here is derived from an EMBL/GenBank/DDBJ whole genome shotgun (WGS) entry which is preliminary data.</text>
</comment>
<protein>
    <submittedName>
        <fullName evidence="2">Uncharacterized protein</fullName>
    </submittedName>
</protein>
<reference evidence="2 3" key="1">
    <citation type="submission" date="2018-12" db="EMBL/GenBank/DDBJ databases">
        <title>Genome of Verticillium dahliae isolate Getta Getta.</title>
        <authorList>
            <person name="Gardiner D.M."/>
        </authorList>
    </citation>
    <scope>NUCLEOTIDE SEQUENCE [LARGE SCALE GENOMIC DNA]</scope>
    <source>
        <strain evidence="2 3">Getta Getta</strain>
    </source>
</reference>
<dbReference type="Proteomes" id="UP000288725">
    <property type="component" value="Chromosome 5"/>
</dbReference>
<name>A0A444S1E5_VERDA</name>
<dbReference type="AlphaFoldDB" id="A0A444S1E5"/>